<dbReference type="Gene3D" id="1.20.144.10">
    <property type="entry name" value="Phosphatidic acid phosphatase type 2/haloperoxidase"/>
    <property type="match status" value="1"/>
</dbReference>
<keyword evidence="6" id="KW-1185">Reference proteome</keyword>
<name>A0ABS4KVP4_9CLOT</name>
<dbReference type="InterPro" id="IPR032816">
    <property type="entry name" value="VTT_dom"/>
</dbReference>
<feature type="transmembrane region" description="Helical" evidence="2">
    <location>
        <begin position="405"/>
        <end position="425"/>
    </location>
</feature>
<accession>A0ABS4KVP4</accession>
<evidence type="ECO:0000259" key="3">
    <source>
        <dbReference type="Pfam" id="PF01569"/>
    </source>
</evidence>
<dbReference type="PANTHER" id="PTHR42709:SF9">
    <property type="entry name" value="ALKALINE PHOSPHATASE LIKE PROTEIN"/>
    <property type="match status" value="1"/>
</dbReference>
<dbReference type="Pfam" id="PF09335">
    <property type="entry name" value="VTT_dom"/>
    <property type="match status" value="1"/>
</dbReference>
<dbReference type="RefSeq" id="WP_209703341.1">
    <property type="nucleotide sequence ID" value="NZ_JAGGLM010000032.1"/>
</dbReference>
<evidence type="ECO:0000256" key="2">
    <source>
        <dbReference type="SAM" id="Phobius"/>
    </source>
</evidence>
<dbReference type="EMBL" id="JAGGLM010000032">
    <property type="protein sequence ID" value="MBP2034110.1"/>
    <property type="molecule type" value="Genomic_DNA"/>
</dbReference>
<dbReference type="Proteomes" id="UP001519307">
    <property type="component" value="Unassembled WGS sequence"/>
</dbReference>
<evidence type="ECO:0000313" key="5">
    <source>
        <dbReference type="EMBL" id="MBP2034110.1"/>
    </source>
</evidence>
<keyword evidence="2" id="KW-0472">Membrane</keyword>
<dbReference type="PANTHER" id="PTHR42709">
    <property type="entry name" value="ALKALINE PHOSPHATASE LIKE PROTEIN"/>
    <property type="match status" value="1"/>
</dbReference>
<feature type="transmembrane region" description="Helical" evidence="2">
    <location>
        <begin position="345"/>
        <end position="363"/>
    </location>
</feature>
<keyword evidence="2" id="KW-1133">Transmembrane helix</keyword>
<feature type="transmembrane region" description="Helical" evidence="2">
    <location>
        <begin position="49"/>
        <end position="71"/>
    </location>
</feature>
<feature type="transmembrane region" description="Helical" evidence="2">
    <location>
        <begin position="12"/>
        <end position="29"/>
    </location>
</feature>
<reference evidence="5 6" key="1">
    <citation type="submission" date="2021-03" db="EMBL/GenBank/DDBJ databases">
        <title>Genomic Encyclopedia of Type Strains, Phase IV (KMG-IV): sequencing the most valuable type-strain genomes for metagenomic binning, comparative biology and taxonomic classification.</title>
        <authorList>
            <person name="Goeker M."/>
        </authorList>
    </citation>
    <scope>NUCLEOTIDE SEQUENCE [LARGE SCALE GENOMIC DNA]</scope>
    <source>
        <strain evidence="5 6">DSM 28783</strain>
    </source>
</reference>
<comment type="similarity">
    <text evidence="1">Belongs to the DedA family.</text>
</comment>
<feature type="domain" description="Phosphatidic acid phosphatase type 2/haloperoxidase" evidence="3">
    <location>
        <begin position="309"/>
        <end position="414"/>
    </location>
</feature>
<dbReference type="InterPro" id="IPR036938">
    <property type="entry name" value="PAP2/HPO_sf"/>
</dbReference>
<feature type="transmembrane region" description="Helical" evidence="2">
    <location>
        <begin position="307"/>
        <end position="325"/>
    </location>
</feature>
<gene>
    <name evidence="5" type="ORF">J2Z42_002837</name>
</gene>
<feature type="transmembrane region" description="Helical" evidence="2">
    <location>
        <begin position="140"/>
        <end position="159"/>
    </location>
</feature>
<feature type="transmembrane region" description="Helical" evidence="2">
    <location>
        <begin position="219"/>
        <end position="239"/>
    </location>
</feature>
<feature type="transmembrane region" description="Helical" evidence="2">
    <location>
        <begin position="171"/>
        <end position="189"/>
    </location>
</feature>
<sequence>MQSIIGLLNHYGYIVLLVALILELIAFPLPGEVLMTYCGFLVNEQKLNWLLSIMIASSGAIIGITISYFIGNILGVTFFKKHGHYIHLNPDRLDKTSMWFNKYGNRLLLISYFIPGVRHITGYFSGITEISYRKFALNSYIGAFLWTTTFISLGKVLGVNWEKYHSVVTRYLIIGGLIISLIIILIYLYRNYKDKIIEFTIGALEKSIKIFNSFGKIKLALAGVALVFLIFCGLVIGIIQDYLAHEFSQFDSLTSLLVKLIFTQKWMYTMKLFGNLTSYKILIPFIILISIWIVFKGVDRFLEIRFMFLAILGSEVLQFVLRNIFRRMGPSGLSLMEAVKYTFPSKQALLAIVIYGFISFIIIRHSSRKWLGSAAVVMALAICFFAGLSPLFFQTEYPSDIFAGYVFGVVWLALNIILLEVYRILPKIK</sequence>
<dbReference type="Pfam" id="PF01569">
    <property type="entry name" value="PAP2"/>
    <property type="match status" value="1"/>
</dbReference>
<protein>
    <submittedName>
        <fullName evidence="5">Membrane protein DedA with SNARE-associated domain</fullName>
    </submittedName>
</protein>
<evidence type="ECO:0000256" key="1">
    <source>
        <dbReference type="ARBA" id="ARBA00010792"/>
    </source>
</evidence>
<keyword evidence="2" id="KW-0812">Transmembrane</keyword>
<feature type="transmembrane region" description="Helical" evidence="2">
    <location>
        <begin position="370"/>
        <end position="393"/>
    </location>
</feature>
<feature type="domain" description="VTT" evidence="4">
    <location>
        <begin position="29"/>
        <end position="155"/>
    </location>
</feature>
<proteinExistence type="inferred from homology"/>
<dbReference type="InterPro" id="IPR051311">
    <property type="entry name" value="DedA_domain"/>
</dbReference>
<feature type="transmembrane region" description="Helical" evidence="2">
    <location>
        <begin position="276"/>
        <end position="295"/>
    </location>
</feature>
<evidence type="ECO:0000313" key="6">
    <source>
        <dbReference type="Proteomes" id="UP001519307"/>
    </source>
</evidence>
<organism evidence="5 6">
    <name type="scientific">Clostridium algifaecis</name>
    <dbReference type="NCBI Taxonomy" id="1472040"/>
    <lineage>
        <taxon>Bacteria</taxon>
        <taxon>Bacillati</taxon>
        <taxon>Bacillota</taxon>
        <taxon>Clostridia</taxon>
        <taxon>Eubacteriales</taxon>
        <taxon>Clostridiaceae</taxon>
        <taxon>Clostridium</taxon>
    </lineage>
</organism>
<dbReference type="InterPro" id="IPR000326">
    <property type="entry name" value="PAP2/HPO"/>
</dbReference>
<evidence type="ECO:0000259" key="4">
    <source>
        <dbReference type="Pfam" id="PF09335"/>
    </source>
</evidence>
<dbReference type="SUPFAM" id="SSF48317">
    <property type="entry name" value="Acid phosphatase/Vanadium-dependent haloperoxidase"/>
    <property type="match status" value="1"/>
</dbReference>
<comment type="caution">
    <text evidence="5">The sequence shown here is derived from an EMBL/GenBank/DDBJ whole genome shotgun (WGS) entry which is preliminary data.</text>
</comment>